<keyword evidence="3" id="KW-1185">Reference proteome</keyword>
<name>A0ABD0MA90_9CAEN</name>
<proteinExistence type="predicted"/>
<reference evidence="2 3" key="1">
    <citation type="journal article" date="2023" name="Sci. Data">
        <title>Genome assembly of the Korean intertidal mud-creeper Batillaria attramentaria.</title>
        <authorList>
            <person name="Patra A.K."/>
            <person name="Ho P.T."/>
            <person name="Jun S."/>
            <person name="Lee S.J."/>
            <person name="Kim Y."/>
            <person name="Won Y.J."/>
        </authorList>
    </citation>
    <scope>NUCLEOTIDE SEQUENCE [LARGE SCALE GENOMIC DNA]</scope>
    <source>
        <strain evidence="2">Wonlab-2016</strain>
    </source>
</reference>
<gene>
    <name evidence="2" type="ORF">BaRGS_00000600</name>
</gene>
<comment type="caution">
    <text evidence="2">The sequence shown here is derived from an EMBL/GenBank/DDBJ whole genome shotgun (WGS) entry which is preliminary data.</text>
</comment>
<dbReference type="AlphaFoldDB" id="A0ABD0MA90"/>
<organism evidence="2 3">
    <name type="scientific">Batillaria attramentaria</name>
    <dbReference type="NCBI Taxonomy" id="370345"/>
    <lineage>
        <taxon>Eukaryota</taxon>
        <taxon>Metazoa</taxon>
        <taxon>Spiralia</taxon>
        <taxon>Lophotrochozoa</taxon>
        <taxon>Mollusca</taxon>
        <taxon>Gastropoda</taxon>
        <taxon>Caenogastropoda</taxon>
        <taxon>Sorbeoconcha</taxon>
        <taxon>Cerithioidea</taxon>
        <taxon>Batillariidae</taxon>
        <taxon>Batillaria</taxon>
    </lineage>
</organism>
<accession>A0ABD0MA90</accession>
<feature type="compositionally biased region" description="Basic and acidic residues" evidence="1">
    <location>
        <begin position="15"/>
        <end position="24"/>
    </location>
</feature>
<evidence type="ECO:0000313" key="3">
    <source>
        <dbReference type="Proteomes" id="UP001519460"/>
    </source>
</evidence>
<evidence type="ECO:0000256" key="1">
    <source>
        <dbReference type="SAM" id="MobiDB-lite"/>
    </source>
</evidence>
<dbReference type="EMBL" id="JACVVK020000002">
    <property type="protein sequence ID" value="KAK7508361.1"/>
    <property type="molecule type" value="Genomic_DNA"/>
</dbReference>
<dbReference type="Proteomes" id="UP001519460">
    <property type="component" value="Unassembled WGS sequence"/>
</dbReference>
<sequence>MAGSQQTYHGNSNPRSEKQRETRSRKQSIFVCKHTPELKLPAVRTKFILQKKRFGQRAELLPWRHVDAYGFTKDRNQSCASSRENKLQQAVKSDITVSNGLGRKVKKCRTRKTPTGSDSSPPESTTWKITKCCHLVGKGKLSFSKFLVSFEWRILK</sequence>
<protein>
    <submittedName>
        <fullName evidence="2">Uncharacterized protein</fullName>
    </submittedName>
</protein>
<feature type="compositionally biased region" description="Polar residues" evidence="1">
    <location>
        <begin position="1"/>
        <end position="14"/>
    </location>
</feature>
<feature type="region of interest" description="Disordered" evidence="1">
    <location>
        <begin position="1"/>
        <end position="28"/>
    </location>
</feature>
<evidence type="ECO:0000313" key="2">
    <source>
        <dbReference type="EMBL" id="KAK7508361.1"/>
    </source>
</evidence>